<sequence length="248" mass="27631">MHWYGEVDAAFVWLIDGKESANRKAIFLLIAKCGDLIPTIHFRLEASPITVIWHAIYNMVPPRGGCLCCARFLAKFPPSACFLGGRALEQATMRIPMPTPEIDFPAHFLQIQPPEAVSLLQFPLLGGSEGYYPSQTRHSHVELLAALRIRPIAWGRTTSQPFFFIDIRWVTRLLGCKLNFHSLIAHSAASRNQCRTSVLDPAAPLREYNLPAEHWPLDEPAAAKEGPLPCWVQFSQSIVPRLGPDVGG</sequence>
<dbReference type="Proteomes" id="UP000046395">
    <property type="component" value="Unassembled WGS sequence"/>
</dbReference>
<dbReference type="WBParaSite" id="TMUE_2000009872.1">
    <property type="protein sequence ID" value="TMUE_2000009872.1"/>
    <property type="gene ID" value="WBGene00288724"/>
</dbReference>
<organism evidence="1 2">
    <name type="scientific">Trichuris muris</name>
    <name type="common">Mouse whipworm</name>
    <dbReference type="NCBI Taxonomy" id="70415"/>
    <lineage>
        <taxon>Eukaryota</taxon>
        <taxon>Metazoa</taxon>
        <taxon>Ecdysozoa</taxon>
        <taxon>Nematoda</taxon>
        <taxon>Enoplea</taxon>
        <taxon>Dorylaimia</taxon>
        <taxon>Trichinellida</taxon>
        <taxon>Trichuridae</taxon>
        <taxon>Trichuris</taxon>
    </lineage>
</organism>
<protein>
    <submittedName>
        <fullName evidence="2">Uncharacterized protein</fullName>
    </submittedName>
</protein>
<dbReference type="AlphaFoldDB" id="A0A5S6QSJ3"/>
<name>A0A5S6QSJ3_TRIMR</name>
<evidence type="ECO:0000313" key="1">
    <source>
        <dbReference type="Proteomes" id="UP000046395"/>
    </source>
</evidence>
<accession>A0A5S6QSJ3</accession>
<reference evidence="2" key="1">
    <citation type="submission" date="2019-12" db="UniProtKB">
        <authorList>
            <consortium name="WormBaseParasite"/>
        </authorList>
    </citation>
    <scope>IDENTIFICATION</scope>
</reference>
<keyword evidence="1" id="KW-1185">Reference proteome</keyword>
<evidence type="ECO:0000313" key="2">
    <source>
        <dbReference type="WBParaSite" id="TMUE_2000009872.1"/>
    </source>
</evidence>
<proteinExistence type="predicted"/>